<gene>
    <name evidence="1" type="ORF">GCM10011389_01080</name>
</gene>
<comment type="caution">
    <text evidence="1">The sequence shown here is derived from an EMBL/GenBank/DDBJ whole genome shotgun (WGS) entry which is preliminary data.</text>
</comment>
<keyword evidence="2" id="KW-1185">Reference proteome</keyword>
<dbReference type="RefSeq" id="WP_188649900.1">
    <property type="nucleotide sequence ID" value="NZ_BMIN01000001.1"/>
</dbReference>
<accession>A0ABQ1PI67</accession>
<proteinExistence type="predicted"/>
<sequence>MEQLNIFGEIAEHGWPNKGDEFLIEDDVKIEVLCFKRTWSSTQSKELIICTEKKSHYGKAYTLEEFSDKLANAQIRRA</sequence>
<name>A0ABQ1PI67_9BACI</name>
<protein>
    <submittedName>
        <fullName evidence="1">Uncharacterized protein</fullName>
    </submittedName>
</protein>
<evidence type="ECO:0000313" key="1">
    <source>
        <dbReference type="EMBL" id="GGC97722.1"/>
    </source>
</evidence>
<organism evidence="1 2">
    <name type="scientific">Pontibacillus salipaludis</name>
    <dbReference type="NCBI Taxonomy" id="1697394"/>
    <lineage>
        <taxon>Bacteria</taxon>
        <taxon>Bacillati</taxon>
        <taxon>Bacillota</taxon>
        <taxon>Bacilli</taxon>
        <taxon>Bacillales</taxon>
        <taxon>Bacillaceae</taxon>
        <taxon>Pontibacillus</taxon>
    </lineage>
</organism>
<dbReference type="Proteomes" id="UP000642571">
    <property type="component" value="Unassembled WGS sequence"/>
</dbReference>
<dbReference type="EMBL" id="BMIN01000001">
    <property type="protein sequence ID" value="GGC97722.1"/>
    <property type="molecule type" value="Genomic_DNA"/>
</dbReference>
<reference evidence="2" key="1">
    <citation type="journal article" date="2019" name="Int. J. Syst. Evol. Microbiol.">
        <title>The Global Catalogue of Microorganisms (GCM) 10K type strain sequencing project: providing services to taxonomists for standard genome sequencing and annotation.</title>
        <authorList>
            <consortium name="The Broad Institute Genomics Platform"/>
            <consortium name="The Broad Institute Genome Sequencing Center for Infectious Disease"/>
            <person name="Wu L."/>
            <person name="Ma J."/>
        </authorList>
    </citation>
    <scope>NUCLEOTIDE SEQUENCE [LARGE SCALE GENOMIC DNA]</scope>
    <source>
        <strain evidence="2">CGMCC 1.15353</strain>
    </source>
</reference>
<evidence type="ECO:0000313" key="2">
    <source>
        <dbReference type="Proteomes" id="UP000642571"/>
    </source>
</evidence>